<dbReference type="RefSeq" id="WP_061995773.1">
    <property type="nucleotide sequence ID" value="NZ_JAAGPU010000028.1"/>
</dbReference>
<feature type="transmembrane region" description="Helical" evidence="6">
    <location>
        <begin position="145"/>
        <end position="166"/>
    </location>
</feature>
<feature type="transmembrane region" description="Helical" evidence="6">
    <location>
        <begin position="39"/>
        <end position="61"/>
    </location>
</feature>
<organism evidence="7 8">
    <name type="scientific">Clostridium senegalense</name>
    <dbReference type="NCBI Taxonomy" id="1465809"/>
    <lineage>
        <taxon>Bacteria</taxon>
        <taxon>Bacillati</taxon>
        <taxon>Bacillota</taxon>
        <taxon>Clostridia</taxon>
        <taxon>Eubacteriales</taxon>
        <taxon>Clostridiaceae</taxon>
        <taxon>Clostridium</taxon>
    </lineage>
</organism>
<dbReference type="Pfam" id="PF01810">
    <property type="entry name" value="LysE"/>
    <property type="match status" value="1"/>
</dbReference>
<dbReference type="GO" id="GO:0005886">
    <property type="term" value="C:plasma membrane"/>
    <property type="evidence" value="ECO:0007669"/>
    <property type="project" value="UniProtKB-SubCell"/>
</dbReference>
<feature type="transmembrane region" description="Helical" evidence="6">
    <location>
        <begin position="172"/>
        <end position="195"/>
    </location>
</feature>
<gene>
    <name evidence="7" type="ORF">G3M99_13715</name>
</gene>
<sequence>MFLKGLKFGMLLQLAIGPVCIFILQMASLKGFYVAETGVLGVTIVDGLYIFAAILGIASIIEKRKVKVGLKIFGAIILIIFGLSTVLGQFGINFIPSLSLQGAGNSNSVFLKSIILTASNPLTIVFWAGVFSTKIIEENMKRKDIYIFGIGALMATLSFLTLVVVLGTFTKIFLPAYVIQILNIIVGVLLIYFGVKMALKKV</sequence>
<comment type="caution">
    <text evidence="7">The sequence shown here is derived from an EMBL/GenBank/DDBJ whole genome shotgun (WGS) entry which is preliminary data.</text>
</comment>
<evidence type="ECO:0000256" key="3">
    <source>
        <dbReference type="ARBA" id="ARBA00022692"/>
    </source>
</evidence>
<feature type="transmembrane region" description="Helical" evidence="6">
    <location>
        <begin position="110"/>
        <end position="133"/>
    </location>
</feature>
<reference evidence="7 8" key="1">
    <citation type="submission" date="2020-02" db="EMBL/GenBank/DDBJ databases">
        <title>Genome assembly of a novel Clostridium senegalense strain.</title>
        <authorList>
            <person name="Gupta T.B."/>
            <person name="Jauregui R."/>
            <person name="Maclean P."/>
            <person name="Nawarathana A."/>
            <person name="Brightwell G."/>
        </authorList>
    </citation>
    <scope>NUCLEOTIDE SEQUENCE [LARGE SCALE GENOMIC DNA]</scope>
    <source>
        <strain evidence="7 8">AGRFS4</strain>
    </source>
</reference>
<dbReference type="PANTHER" id="PTHR30086">
    <property type="entry name" value="ARGININE EXPORTER PROTEIN ARGO"/>
    <property type="match status" value="1"/>
</dbReference>
<feature type="transmembrane region" description="Helical" evidence="6">
    <location>
        <begin position="68"/>
        <end position="90"/>
    </location>
</feature>
<feature type="transmembrane region" description="Helical" evidence="6">
    <location>
        <begin position="12"/>
        <end position="33"/>
    </location>
</feature>
<dbReference type="AlphaFoldDB" id="A0A6M0H5H8"/>
<keyword evidence="2" id="KW-1003">Cell membrane</keyword>
<accession>A0A6M0H5H8</accession>
<evidence type="ECO:0000313" key="8">
    <source>
        <dbReference type="Proteomes" id="UP000481872"/>
    </source>
</evidence>
<name>A0A6M0H5H8_9CLOT</name>
<evidence type="ECO:0000313" key="7">
    <source>
        <dbReference type="EMBL" id="NEU05889.1"/>
    </source>
</evidence>
<proteinExistence type="predicted"/>
<keyword evidence="3 6" id="KW-0812">Transmembrane</keyword>
<evidence type="ECO:0000256" key="5">
    <source>
        <dbReference type="ARBA" id="ARBA00023136"/>
    </source>
</evidence>
<dbReference type="InterPro" id="IPR001123">
    <property type="entry name" value="LeuE-type"/>
</dbReference>
<keyword evidence="8" id="KW-1185">Reference proteome</keyword>
<evidence type="ECO:0000256" key="1">
    <source>
        <dbReference type="ARBA" id="ARBA00004651"/>
    </source>
</evidence>
<protein>
    <submittedName>
        <fullName evidence="7">LysE family transporter</fullName>
    </submittedName>
</protein>
<comment type="subcellular location">
    <subcellularLocation>
        <location evidence="1">Cell membrane</location>
        <topology evidence="1">Multi-pass membrane protein</topology>
    </subcellularLocation>
</comment>
<evidence type="ECO:0000256" key="4">
    <source>
        <dbReference type="ARBA" id="ARBA00022989"/>
    </source>
</evidence>
<dbReference type="GO" id="GO:0015171">
    <property type="term" value="F:amino acid transmembrane transporter activity"/>
    <property type="evidence" value="ECO:0007669"/>
    <property type="project" value="TreeGrafter"/>
</dbReference>
<keyword evidence="4 6" id="KW-1133">Transmembrane helix</keyword>
<dbReference type="Proteomes" id="UP000481872">
    <property type="component" value="Unassembled WGS sequence"/>
</dbReference>
<evidence type="ECO:0000256" key="6">
    <source>
        <dbReference type="SAM" id="Phobius"/>
    </source>
</evidence>
<dbReference type="EMBL" id="JAAGPU010000028">
    <property type="protein sequence ID" value="NEU05889.1"/>
    <property type="molecule type" value="Genomic_DNA"/>
</dbReference>
<dbReference type="PANTHER" id="PTHR30086:SF20">
    <property type="entry name" value="ARGININE EXPORTER PROTEIN ARGO-RELATED"/>
    <property type="match status" value="1"/>
</dbReference>
<evidence type="ECO:0000256" key="2">
    <source>
        <dbReference type="ARBA" id="ARBA00022475"/>
    </source>
</evidence>
<keyword evidence="5 6" id="KW-0472">Membrane</keyword>